<dbReference type="EMBL" id="KL198039">
    <property type="protein sequence ID" value="KDQ14223.1"/>
    <property type="molecule type" value="Genomic_DNA"/>
</dbReference>
<dbReference type="HOGENOM" id="CLU_2670745_0_0_1"/>
<feature type="region of interest" description="Disordered" evidence="1">
    <location>
        <begin position="1"/>
        <end position="75"/>
    </location>
</feature>
<proteinExistence type="predicted"/>
<gene>
    <name evidence="2" type="ORF">BOTBODRAFT_33013</name>
</gene>
<dbReference type="Proteomes" id="UP000027195">
    <property type="component" value="Unassembled WGS sequence"/>
</dbReference>
<dbReference type="AlphaFoldDB" id="A0A067MEM4"/>
<evidence type="ECO:0000313" key="2">
    <source>
        <dbReference type="EMBL" id="KDQ14223.1"/>
    </source>
</evidence>
<organism evidence="2 3">
    <name type="scientific">Botryobasidium botryosum (strain FD-172 SS1)</name>
    <dbReference type="NCBI Taxonomy" id="930990"/>
    <lineage>
        <taxon>Eukaryota</taxon>
        <taxon>Fungi</taxon>
        <taxon>Dikarya</taxon>
        <taxon>Basidiomycota</taxon>
        <taxon>Agaricomycotina</taxon>
        <taxon>Agaricomycetes</taxon>
        <taxon>Cantharellales</taxon>
        <taxon>Botryobasidiaceae</taxon>
        <taxon>Botryobasidium</taxon>
    </lineage>
</organism>
<protein>
    <submittedName>
        <fullName evidence="2">Uncharacterized protein</fullName>
    </submittedName>
</protein>
<name>A0A067MEM4_BOTB1</name>
<keyword evidence="3" id="KW-1185">Reference proteome</keyword>
<sequence length="75" mass="8793">MRGNREGNLLERRKTQARIETTSPRQGGRTKTKQQETTKYNHDLSYRCMPPVQEHRGRRPTPEESNIGQLQDIET</sequence>
<accession>A0A067MEM4</accession>
<feature type="compositionally biased region" description="Basic and acidic residues" evidence="1">
    <location>
        <begin position="1"/>
        <end position="14"/>
    </location>
</feature>
<evidence type="ECO:0000313" key="3">
    <source>
        <dbReference type="Proteomes" id="UP000027195"/>
    </source>
</evidence>
<feature type="compositionally biased region" description="Basic and acidic residues" evidence="1">
    <location>
        <begin position="33"/>
        <end position="45"/>
    </location>
</feature>
<dbReference type="InParanoid" id="A0A067MEM4"/>
<evidence type="ECO:0000256" key="1">
    <source>
        <dbReference type="SAM" id="MobiDB-lite"/>
    </source>
</evidence>
<reference evidence="3" key="1">
    <citation type="journal article" date="2014" name="Proc. Natl. Acad. Sci. U.S.A.">
        <title>Extensive sampling of basidiomycete genomes demonstrates inadequacy of the white-rot/brown-rot paradigm for wood decay fungi.</title>
        <authorList>
            <person name="Riley R."/>
            <person name="Salamov A.A."/>
            <person name="Brown D.W."/>
            <person name="Nagy L.G."/>
            <person name="Floudas D."/>
            <person name="Held B.W."/>
            <person name="Levasseur A."/>
            <person name="Lombard V."/>
            <person name="Morin E."/>
            <person name="Otillar R."/>
            <person name="Lindquist E.A."/>
            <person name="Sun H."/>
            <person name="LaButti K.M."/>
            <person name="Schmutz J."/>
            <person name="Jabbour D."/>
            <person name="Luo H."/>
            <person name="Baker S.E."/>
            <person name="Pisabarro A.G."/>
            <person name="Walton J.D."/>
            <person name="Blanchette R.A."/>
            <person name="Henrissat B."/>
            <person name="Martin F."/>
            <person name="Cullen D."/>
            <person name="Hibbett D.S."/>
            <person name="Grigoriev I.V."/>
        </authorList>
    </citation>
    <scope>NUCLEOTIDE SEQUENCE [LARGE SCALE GENOMIC DNA]</scope>
    <source>
        <strain evidence="3">FD-172 SS1</strain>
    </source>
</reference>